<evidence type="ECO:0000313" key="1">
    <source>
        <dbReference type="EMBL" id="WYW19649.1"/>
    </source>
</evidence>
<keyword evidence="2" id="KW-1185">Reference proteome</keyword>
<sequence>MLSTRKTPVLITRRQPGDQHRTRRSLGAARQVLAKFAAAAATTMAVLAALLVGGSSAALAAGGHFVPGATEASWDGVVATVSFREVDVEVEGGVTTISVKVTADVNVVCTQGESTLNIRRSATALDVTDYSISDDGAVAGTARLPLEVRGLLVPGYSCVTRHLSVTAVLEDFWTGATLVHRA</sequence>
<accession>A0ACD5BK26</accession>
<organism evidence="1 2">
    <name type="scientific">Amycolatopsis coloradensis</name>
    <dbReference type="NCBI Taxonomy" id="76021"/>
    <lineage>
        <taxon>Bacteria</taxon>
        <taxon>Bacillati</taxon>
        <taxon>Actinomycetota</taxon>
        <taxon>Actinomycetes</taxon>
        <taxon>Pseudonocardiales</taxon>
        <taxon>Pseudonocardiaceae</taxon>
        <taxon>Amycolatopsis</taxon>
    </lineage>
</organism>
<reference evidence="1" key="1">
    <citation type="submission" date="2023-10" db="EMBL/GenBank/DDBJ databases">
        <title>Whole genome sequencing of actinobacterial strain Amycolatopsis sp. (BCA-696) identifies the underlying plant growth-promoting genes.</title>
        <authorList>
            <person name="Gandham P."/>
            <person name="Vadla N."/>
            <person name="Saji A."/>
            <person name="Srinivas V."/>
            <person name="Ruperao P."/>
            <person name="Selvanayagam S."/>
            <person name="Saxena R.K."/>
            <person name="Rathore A."/>
            <person name="Gopalakrishnan S."/>
            <person name="Thakur V."/>
        </authorList>
    </citation>
    <scope>NUCLEOTIDE SEQUENCE</scope>
    <source>
        <strain evidence="1">BCA-696</strain>
    </source>
</reference>
<gene>
    <name evidence="1" type="ORF">LCL61_29300</name>
</gene>
<dbReference type="Proteomes" id="UP001456344">
    <property type="component" value="Chromosome"/>
</dbReference>
<name>A0ACD5BK26_9PSEU</name>
<dbReference type="EMBL" id="CP150484">
    <property type="protein sequence ID" value="WYW19649.1"/>
    <property type="molecule type" value="Genomic_DNA"/>
</dbReference>
<evidence type="ECO:0000313" key="2">
    <source>
        <dbReference type="Proteomes" id="UP001456344"/>
    </source>
</evidence>
<proteinExistence type="predicted"/>
<protein>
    <submittedName>
        <fullName evidence="1">Uncharacterized protein</fullName>
    </submittedName>
</protein>